<dbReference type="EMBL" id="CP012673">
    <property type="protein sequence ID" value="AUX41878.1"/>
    <property type="molecule type" value="Genomic_DNA"/>
</dbReference>
<evidence type="ECO:0000313" key="3">
    <source>
        <dbReference type="Proteomes" id="UP000238348"/>
    </source>
</evidence>
<sequence length="290" mass="28522">MLLHSPLAKILGRGVLFAAIAAAATGCHGCGDARLECDDNGENCVLCDGYGCRPAEPDVGAGAGGQGGAGEGGAGAGAAGEGGEGGGEAACDGELTTCPCDGDAACADGTRCIDGLCIAACEFSYQCGAGRVCVNGACAEGCTDSVPCAEPGTRCDRGVCVPDPENPECSDAAPCAGGARCVDGACTAACETHADCASGEVCNAATGACMPDPSPQPGCGSTSCAALGQECMDDGYCHYPCSSDQACLLHDSRFVRCEDGFCKTREEVAPECTLDAPCPDGEDCISGECI</sequence>
<evidence type="ECO:0008006" key="4">
    <source>
        <dbReference type="Google" id="ProtNLM"/>
    </source>
</evidence>
<dbReference type="AlphaFoldDB" id="A0A2L0ERD2"/>
<dbReference type="Proteomes" id="UP000238348">
    <property type="component" value="Chromosome"/>
</dbReference>
<dbReference type="RefSeq" id="WP_104980620.1">
    <property type="nucleotide sequence ID" value="NZ_CP012673.1"/>
</dbReference>
<accession>A0A2L0ERD2</accession>
<feature type="signal peptide" evidence="1">
    <location>
        <begin position="1"/>
        <end position="18"/>
    </location>
</feature>
<dbReference type="OrthoDB" id="5494450at2"/>
<proteinExistence type="predicted"/>
<feature type="chain" id="PRO_5014856319" description="Dumpy" evidence="1">
    <location>
        <begin position="19"/>
        <end position="290"/>
    </location>
</feature>
<evidence type="ECO:0000313" key="2">
    <source>
        <dbReference type="EMBL" id="AUX41878.1"/>
    </source>
</evidence>
<organism evidence="2 3">
    <name type="scientific">Sorangium cellulosum</name>
    <name type="common">Polyangium cellulosum</name>
    <dbReference type="NCBI Taxonomy" id="56"/>
    <lineage>
        <taxon>Bacteria</taxon>
        <taxon>Pseudomonadati</taxon>
        <taxon>Myxococcota</taxon>
        <taxon>Polyangia</taxon>
        <taxon>Polyangiales</taxon>
        <taxon>Polyangiaceae</taxon>
        <taxon>Sorangium</taxon>
    </lineage>
</organism>
<evidence type="ECO:0000256" key="1">
    <source>
        <dbReference type="SAM" id="SignalP"/>
    </source>
</evidence>
<gene>
    <name evidence="2" type="ORF">SOCE26_033030</name>
</gene>
<keyword evidence="1" id="KW-0732">Signal</keyword>
<name>A0A2L0ERD2_SORCE</name>
<reference evidence="2 3" key="1">
    <citation type="submission" date="2015-09" db="EMBL/GenBank/DDBJ databases">
        <title>Sorangium comparison.</title>
        <authorList>
            <person name="Zaburannyi N."/>
            <person name="Bunk B."/>
            <person name="Overmann J."/>
            <person name="Mueller R."/>
        </authorList>
    </citation>
    <scope>NUCLEOTIDE SEQUENCE [LARGE SCALE GENOMIC DNA]</scope>
    <source>
        <strain evidence="2 3">So ce26</strain>
    </source>
</reference>
<protein>
    <recommendedName>
        <fullName evidence="4">Dumpy</fullName>
    </recommendedName>
</protein>